<evidence type="ECO:0000313" key="2">
    <source>
        <dbReference type="EMBL" id="GMS98699.1"/>
    </source>
</evidence>
<accession>A0AAV5TW21</accession>
<evidence type="ECO:0000313" key="3">
    <source>
        <dbReference type="Proteomes" id="UP001432027"/>
    </source>
</evidence>
<dbReference type="Proteomes" id="UP001432027">
    <property type="component" value="Unassembled WGS sequence"/>
</dbReference>
<proteinExistence type="predicted"/>
<keyword evidence="3" id="KW-1185">Reference proteome</keyword>
<keyword evidence="1" id="KW-0732">Signal</keyword>
<dbReference type="AlphaFoldDB" id="A0AAV5TW21"/>
<sequence>MVIVYSFIAFSMLLQHAEALVEFASSKLYDETDFAVPSMIIPTMGGRIYVSMPETSADIAKKIMVHDYVNDNMSLYDISTLKKGDEKGYLQVDDGIRQVKITNMNSGNATTPIAVWVYNYDNNSAKVYDAANLRIEPSSLGMITVISAEPFTLRSKTQGRMMLTSLLAGFDVIPSGRGNENMCTYVVEQLDQNASSDVQFSLQSPLLTLYFDGNDYRNSKTSVTADLGVEKVLDFSGTSFVASPGYIGCAYSPGQKTYRSSLYNSSTSLTYFSNSRSYDVALSSFVNSDAEHPVIVKDNTNNNEYRWSGTPENTDSQNITLKQTNNLEISWTRNEKDLEQSFLVRLIPSNEKVYNVMK</sequence>
<evidence type="ECO:0000256" key="1">
    <source>
        <dbReference type="SAM" id="SignalP"/>
    </source>
</evidence>
<name>A0AAV5TW21_9BILA</name>
<feature type="signal peptide" evidence="1">
    <location>
        <begin position="1"/>
        <end position="19"/>
    </location>
</feature>
<protein>
    <submittedName>
        <fullName evidence="2">Uncharacterized protein</fullName>
    </submittedName>
</protein>
<gene>
    <name evidence="2" type="ORF">PENTCL1PPCAC_20874</name>
</gene>
<dbReference type="EMBL" id="BTSX01000005">
    <property type="protein sequence ID" value="GMS98699.1"/>
    <property type="molecule type" value="Genomic_DNA"/>
</dbReference>
<comment type="caution">
    <text evidence="2">The sequence shown here is derived from an EMBL/GenBank/DDBJ whole genome shotgun (WGS) entry which is preliminary data.</text>
</comment>
<feature type="chain" id="PRO_5043327470" evidence="1">
    <location>
        <begin position="20"/>
        <end position="358"/>
    </location>
</feature>
<organism evidence="2 3">
    <name type="scientific">Pristionchus entomophagus</name>
    <dbReference type="NCBI Taxonomy" id="358040"/>
    <lineage>
        <taxon>Eukaryota</taxon>
        <taxon>Metazoa</taxon>
        <taxon>Ecdysozoa</taxon>
        <taxon>Nematoda</taxon>
        <taxon>Chromadorea</taxon>
        <taxon>Rhabditida</taxon>
        <taxon>Rhabditina</taxon>
        <taxon>Diplogasteromorpha</taxon>
        <taxon>Diplogasteroidea</taxon>
        <taxon>Neodiplogasteridae</taxon>
        <taxon>Pristionchus</taxon>
    </lineage>
</organism>
<reference evidence="2" key="1">
    <citation type="submission" date="2023-10" db="EMBL/GenBank/DDBJ databases">
        <title>Genome assembly of Pristionchus species.</title>
        <authorList>
            <person name="Yoshida K."/>
            <person name="Sommer R.J."/>
        </authorList>
    </citation>
    <scope>NUCLEOTIDE SEQUENCE</scope>
    <source>
        <strain evidence="2">RS0144</strain>
    </source>
</reference>